<dbReference type="Pfam" id="PF02517">
    <property type="entry name" value="Rce1-like"/>
    <property type="match status" value="1"/>
</dbReference>
<proteinExistence type="predicted"/>
<dbReference type="GO" id="GO:0008237">
    <property type="term" value="F:metallopeptidase activity"/>
    <property type="evidence" value="ECO:0007669"/>
    <property type="project" value="UniProtKB-KW"/>
</dbReference>
<sequence length="286" mass="30240">MNVSSSNPTSAWRRFWNRGGFWKALGFTVAYWVIYQLIGGGTGAAFGGLMVEGDPLASPLNVLLGKALPILITGALALALAASLGWLRDLFGPQPISGPGWMWIAVVVVMGFNVLRFASVDYSAAGAGLVISILILGLCVGFTEELIARGFNVLLLRRGGYGEWSVMMLTALLFSLMHLGNFFAGLAPISLAVLAVYTFAFGIMMYLVLRVTRSLVWAMLAHAATDPSLMLLTGGIDTAGQLGDPGPLLQVANQANLVVILSAIVLLIFVRGKVGRAHFGVETGAP</sequence>
<dbReference type="GO" id="GO:0080120">
    <property type="term" value="P:CAAX-box protein maturation"/>
    <property type="evidence" value="ECO:0007669"/>
    <property type="project" value="UniProtKB-ARBA"/>
</dbReference>
<dbReference type="InterPro" id="IPR003675">
    <property type="entry name" value="Rce1/LyrA-like_dom"/>
</dbReference>
<dbReference type="KEGG" id="ltr:EVS81_10540"/>
<keyword evidence="1" id="KW-0472">Membrane</keyword>
<evidence type="ECO:0000313" key="3">
    <source>
        <dbReference type="EMBL" id="QBE49219.1"/>
    </source>
</evidence>
<organism evidence="3 4">
    <name type="scientific">Leucobacter triazinivorans</name>
    <dbReference type="NCBI Taxonomy" id="1784719"/>
    <lineage>
        <taxon>Bacteria</taxon>
        <taxon>Bacillati</taxon>
        <taxon>Actinomycetota</taxon>
        <taxon>Actinomycetes</taxon>
        <taxon>Micrococcales</taxon>
        <taxon>Microbacteriaceae</taxon>
        <taxon>Leucobacter</taxon>
    </lineage>
</organism>
<reference evidence="3 4" key="1">
    <citation type="submission" date="2019-02" db="EMBL/GenBank/DDBJ databases">
        <authorList>
            <person name="Sun L."/>
            <person name="Pan D."/>
            <person name="Wu X."/>
        </authorList>
    </citation>
    <scope>NUCLEOTIDE SEQUENCE [LARGE SCALE GENOMIC DNA]</scope>
    <source>
        <strain evidence="3 4">JW-1</strain>
    </source>
</reference>
<keyword evidence="1" id="KW-1133">Transmembrane helix</keyword>
<keyword evidence="3" id="KW-0378">Hydrolase</keyword>
<keyword evidence="1" id="KW-0812">Transmembrane</keyword>
<dbReference type="Proteomes" id="UP000289260">
    <property type="component" value="Chromosome"/>
</dbReference>
<feature type="transmembrane region" description="Helical" evidence="1">
    <location>
        <begin position="216"/>
        <end position="236"/>
    </location>
</feature>
<feature type="transmembrane region" description="Helical" evidence="1">
    <location>
        <begin position="99"/>
        <end position="118"/>
    </location>
</feature>
<keyword evidence="4" id="KW-1185">Reference proteome</keyword>
<name>A0A4V0Z1Q4_9MICO</name>
<feature type="transmembrane region" description="Helical" evidence="1">
    <location>
        <begin position="67"/>
        <end position="87"/>
    </location>
</feature>
<dbReference type="AlphaFoldDB" id="A0A4V0Z1Q4"/>
<feature type="domain" description="CAAX prenyl protease 2/Lysostaphin resistance protein A-like" evidence="2">
    <location>
        <begin position="129"/>
        <end position="226"/>
    </location>
</feature>
<gene>
    <name evidence="3" type="ORF">EVS81_10540</name>
</gene>
<dbReference type="EMBL" id="CP035806">
    <property type="protein sequence ID" value="QBE49219.1"/>
    <property type="molecule type" value="Genomic_DNA"/>
</dbReference>
<keyword evidence="3" id="KW-0645">Protease</keyword>
<dbReference type="OrthoDB" id="4772204at2"/>
<evidence type="ECO:0000313" key="4">
    <source>
        <dbReference type="Proteomes" id="UP000289260"/>
    </source>
</evidence>
<evidence type="ECO:0000256" key="1">
    <source>
        <dbReference type="SAM" id="Phobius"/>
    </source>
</evidence>
<feature type="transmembrane region" description="Helical" evidence="1">
    <location>
        <begin position="189"/>
        <end position="209"/>
    </location>
</feature>
<feature type="transmembrane region" description="Helical" evidence="1">
    <location>
        <begin position="21"/>
        <end position="47"/>
    </location>
</feature>
<dbReference type="RefSeq" id="WP_130110349.1">
    <property type="nucleotide sequence ID" value="NZ_CP035806.1"/>
</dbReference>
<feature type="transmembrane region" description="Helical" evidence="1">
    <location>
        <begin position="164"/>
        <end position="183"/>
    </location>
</feature>
<evidence type="ECO:0000259" key="2">
    <source>
        <dbReference type="Pfam" id="PF02517"/>
    </source>
</evidence>
<accession>A0A4V0Z1Q4</accession>
<dbReference type="GO" id="GO:0006508">
    <property type="term" value="P:proteolysis"/>
    <property type="evidence" value="ECO:0007669"/>
    <property type="project" value="UniProtKB-KW"/>
</dbReference>
<protein>
    <submittedName>
        <fullName evidence="3">CPBP family intramembrane metalloprotease</fullName>
    </submittedName>
</protein>
<feature type="transmembrane region" description="Helical" evidence="1">
    <location>
        <begin position="124"/>
        <end position="143"/>
    </location>
</feature>
<dbReference type="GO" id="GO:0004175">
    <property type="term" value="F:endopeptidase activity"/>
    <property type="evidence" value="ECO:0007669"/>
    <property type="project" value="UniProtKB-ARBA"/>
</dbReference>
<feature type="transmembrane region" description="Helical" evidence="1">
    <location>
        <begin position="248"/>
        <end position="270"/>
    </location>
</feature>
<keyword evidence="3" id="KW-0482">Metalloprotease</keyword>